<dbReference type="Proteomes" id="UP001199469">
    <property type="component" value="Unassembled WGS sequence"/>
</dbReference>
<proteinExistence type="predicted"/>
<dbReference type="Gene3D" id="3.40.50.1820">
    <property type="entry name" value="alpha/beta hydrolase"/>
    <property type="match status" value="1"/>
</dbReference>
<evidence type="ECO:0000313" key="3">
    <source>
        <dbReference type="EMBL" id="MCD2192610.1"/>
    </source>
</evidence>
<feature type="signal peptide" evidence="2">
    <location>
        <begin position="1"/>
        <end position="27"/>
    </location>
</feature>
<dbReference type="PANTHER" id="PTHR32015">
    <property type="entry name" value="FASTING INDUCED LIPASE"/>
    <property type="match status" value="1"/>
</dbReference>
<dbReference type="InterPro" id="IPR029058">
    <property type="entry name" value="AB_hydrolase_fold"/>
</dbReference>
<dbReference type="SUPFAM" id="SSF53474">
    <property type="entry name" value="alpha/beta-Hydrolases"/>
    <property type="match status" value="1"/>
</dbReference>
<evidence type="ECO:0000256" key="2">
    <source>
        <dbReference type="SAM" id="SignalP"/>
    </source>
</evidence>
<gene>
    <name evidence="3" type="ORF">LQ327_04305</name>
</gene>
<protein>
    <submittedName>
        <fullName evidence="3">Lipase</fullName>
    </submittedName>
</protein>
<accession>A0ABS8P2Y4</accession>
<dbReference type="RefSeq" id="WP_230730295.1">
    <property type="nucleotide sequence ID" value="NZ_JAJNDB010000001.1"/>
</dbReference>
<dbReference type="EMBL" id="JAJNDB010000001">
    <property type="protein sequence ID" value="MCD2192610.1"/>
    <property type="molecule type" value="Genomic_DNA"/>
</dbReference>
<organism evidence="3 4">
    <name type="scientific">Actinomycetospora endophytica</name>
    <dbReference type="NCBI Taxonomy" id="2291215"/>
    <lineage>
        <taxon>Bacteria</taxon>
        <taxon>Bacillati</taxon>
        <taxon>Actinomycetota</taxon>
        <taxon>Actinomycetes</taxon>
        <taxon>Pseudonocardiales</taxon>
        <taxon>Pseudonocardiaceae</taxon>
        <taxon>Actinomycetospora</taxon>
    </lineage>
</organism>
<dbReference type="Pfam" id="PF01674">
    <property type="entry name" value="Lipase_2"/>
    <property type="match status" value="1"/>
</dbReference>
<reference evidence="3 4" key="1">
    <citation type="submission" date="2021-11" db="EMBL/GenBank/DDBJ databases">
        <title>Draft genome sequence of Actinomycetospora sp. SF1 isolated from the rhizosphere soil.</title>
        <authorList>
            <person name="Duangmal K."/>
            <person name="Chantavorakit T."/>
        </authorList>
    </citation>
    <scope>NUCLEOTIDE SEQUENCE [LARGE SCALE GENOMIC DNA]</scope>
    <source>
        <strain evidence="3 4">TBRC 5722</strain>
    </source>
</reference>
<evidence type="ECO:0000256" key="1">
    <source>
        <dbReference type="SAM" id="MobiDB-lite"/>
    </source>
</evidence>
<feature type="chain" id="PRO_5046035685" evidence="2">
    <location>
        <begin position="28"/>
        <end position="304"/>
    </location>
</feature>
<evidence type="ECO:0000313" key="4">
    <source>
        <dbReference type="Proteomes" id="UP001199469"/>
    </source>
</evidence>
<comment type="caution">
    <text evidence="3">The sequence shown here is derived from an EMBL/GenBank/DDBJ whole genome shotgun (WGS) entry which is preliminary data.</text>
</comment>
<dbReference type="InterPro" id="IPR002918">
    <property type="entry name" value="Lipase_EstA/Esterase_EstB"/>
</dbReference>
<sequence length="304" mass="31793">MARRRWSVLVGAAVVVVAMLSAPWVAAAAPAPTPSPAPAVLDPSPPGSNDWSCRPGGAHPNPVVLVHGLSANQADNWGYLAPILARQGYCVFSLTYGRNPLAPPPLSQVGGLTTMEQSAQELKAFVGRVRGATGAGKVDIVGHSEGSLMPNYYVKFLGGAADVDRYVGMTPLWDGTRLLGVSDIDAVGERFGLDPAYGPAVAALCASCREFLHGSPFLQKMNSGGTAAVRGIDYTMIMTRNDELVQPYTSGRLAGAHNVVLQDLCPADLSEHAAVAFDPVNAQLVLDALDPGHARPVHCTGPPR</sequence>
<dbReference type="PANTHER" id="PTHR32015:SF1">
    <property type="entry name" value="LIPASE"/>
    <property type="match status" value="1"/>
</dbReference>
<name>A0ABS8P2Y4_9PSEU</name>
<keyword evidence="2" id="KW-0732">Signal</keyword>
<keyword evidence="4" id="KW-1185">Reference proteome</keyword>
<feature type="region of interest" description="Disordered" evidence="1">
    <location>
        <begin position="33"/>
        <end position="55"/>
    </location>
</feature>